<organism evidence="6 7">
    <name type="scientific">Candida oxycetoniae</name>
    <dbReference type="NCBI Taxonomy" id="497107"/>
    <lineage>
        <taxon>Eukaryota</taxon>
        <taxon>Fungi</taxon>
        <taxon>Dikarya</taxon>
        <taxon>Ascomycota</taxon>
        <taxon>Saccharomycotina</taxon>
        <taxon>Pichiomycetes</taxon>
        <taxon>Debaryomycetaceae</taxon>
        <taxon>Candida/Lodderomyces clade</taxon>
        <taxon>Candida</taxon>
    </lineage>
</organism>
<dbReference type="InterPro" id="IPR001611">
    <property type="entry name" value="Leu-rich_rpt"/>
</dbReference>
<accession>A0AAI9SWU8</accession>
<proteinExistence type="predicted"/>
<keyword evidence="7" id="KW-1185">Reference proteome</keyword>
<dbReference type="SMART" id="SM00369">
    <property type="entry name" value="LRR_TYP"/>
    <property type="match status" value="3"/>
</dbReference>
<evidence type="ECO:0000313" key="7">
    <source>
        <dbReference type="Proteomes" id="UP001202479"/>
    </source>
</evidence>
<dbReference type="AlphaFoldDB" id="A0AAI9SWU8"/>
<comment type="subcellular location">
    <subcellularLocation>
        <location evidence="1">Cell projection</location>
        <location evidence="1">Cilium</location>
    </subcellularLocation>
</comment>
<evidence type="ECO:0000256" key="1">
    <source>
        <dbReference type="ARBA" id="ARBA00004138"/>
    </source>
</evidence>
<dbReference type="Gene3D" id="3.80.10.10">
    <property type="entry name" value="Ribonuclease Inhibitor"/>
    <property type="match status" value="2"/>
</dbReference>
<dbReference type="SUPFAM" id="SSF52047">
    <property type="entry name" value="RNI-like"/>
    <property type="match status" value="1"/>
</dbReference>
<evidence type="ECO:0000256" key="2">
    <source>
        <dbReference type="ARBA" id="ARBA00022614"/>
    </source>
</evidence>
<keyword evidence="2" id="KW-0433">Leucine-rich repeat</keyword>
<evidence type="ECO:0000313" key="6">
    <source>
        <dbReference type="EMBL" id="KAI3404010.2"/>
    </source>
</evidence>
<name>A0AAI9SWU8_9ASCO</name>
<comment type="caution">
    <text evidence="6">The sequence shown here is derived from an EMBL/GenBank/DDBJ whole genome shotgun (WGS) entry which is preliminary data.</text>
</comment>
<evidence type="ECO:0000256" key="4">
    <source>
        <dbReference type="ARBA" id="ARBA00023069"/>
    </source>
</evidence>
<dbReference type="InterPro" id="IPR003591">
    <property type="entry name" value="Leu-rich_rpt_typical-subtyp"/>
</dbReference>
<keyword evidence="5" id="KW-0966">Cell projection</keyword>
<reference evidence="6" key="1">
    <citation type="journal article" date="2022" name="DNA Res.">
        <title>Genome analysis of five recently described species of the CUG-Ser clade uncovers Candida theae as a new hybrid lineage with pathogenic potential in the Candida parapsilosis species complex.</title>
        <authorList>
            <person name="Mixao V."/>
            <person name="Del Olmo V."/>
            <person name="Hegedusova E."/>
            <person name="Saus E."/>
            <person name="Pryszcz L."/>
            <person name="Cillingova A."/>
            <person name="Nosek J."/>
            <person name="Gabaldon T."/>
        </authorList>
    </citation>
    <scope>NUCLEOTIDE SEQUENCE</scope>
    <source>
        <strain evidence="6">CBS 10844</strain>
    </source>
</reference>
<keyword evidence="3" id="KW-0677">Repeat</keyword>
<evidence type="ECO:0000256" key="5">
    <source>
        <dbReference type="ARBA" id="ARBA00023273"/>
    </source>
</evidence>
<dbReference type="EMBL" id="JAHUZD010000109">
    <property type="protein sequence ID" value="KAI3404010.2"/>
    <property type="molecule type" value="Genomic_DNA"/>
</dbReference>
<evidence type="ECO:0000256" key="3">
    <source>
        <dbReference type="ARBA" id="ARBA00022737"/>
    </source>
</evidence>
<dbReference type="PROSITE" id="PS51450">
    <property type="entry name" value="LRR"/>
    <property type="match status" value="2"/>
</dbReference>
<dbReference type="PANTHER" id="PTHR45973:SF9">
    <property type="entry name" value="LEUCINE-RICH REPEAT-CONTAINING PROTEIN 46"/>
    <property type="match status" value="1"/>
</dbReference>
<dbReference type="InterPro" id="IPR050576">
    <property type="entry name" value="Cilia_flagella_integrity"/>
</dbReference>
<dbReference type="Proteomes" id="UP001202479">
    <property type="component" value="Unassembled WGS sequence"/>
</dbReference>
<protein>
    <submittedName>
        <fullName evidence="6">Uncharacterized protein</fullName>
    </submittedName>
</protein>
<dbReference type="InterPro" id="IPR032675">
    <property type="entry name" value="LRR_dom_sf"/>
</dbReference>
<gene>
    <name evidence="6" type="ORF">KGF56_003169</name>
</gene>
<sequence length="548" mass="64050">MFDIQLLKSFPVEVIYKILDQDFLSLRDVSNYLFNKSTHSVAQQILNERCLAHICVGKRRNYESVITSLYDNEVKRGPHYWHVYYNFTNSLQFANWLSTHNQFANFTIQIFIDQFEIEQLRVLKLLQGKNLKIYLNWEDEDSNTVSKFSHVIWPSLGEIFDLVNNRVKLVLEYENVIDLPMTFDLDNLVSFEWRYYYSTGQRIELASGLNTAHNTLEKIIINSMNRMPLDIVLNTPFPNLTDFIVKSPLSEPQGTCRLLSKCPRLKTLVLHSTYFGDIAGFLQSVAPTGLQKLKTLELCNNRLGHIEGIDFSRYFPSLQNLTIKFENGSPHHRFEFKNIVLPSTLRTLNLQAKRLISFNVIKGPSYLFKLDLSYNNPVSYKFDNTFEEISILNLSYNRSILSSIYRFDLFHIADFIFFKVEELHLQGCNINNEDLEALASKYHYTTNDSTTFPLPLCKLRKLNLSNNKLTNLRCFNNHLFRNMKSLTYLDLSFNAFYYLNDDNFPLLCENYPNLLTINLTGNSRLNSVKLNEGYPKLETMYTPVKQNY</sequence>
<dbReference type="GeneID" id="73380786"/>
<dbReference type="PANTHER" id="PTHR45973">
    <property type="entry name" value="PROTEIN PHOSPHATASE 1 REGULATORY SUBUNIT SDS22-RELATED"/>
    <property type="match status" value="1"/>
</dbReference>
<keyword evidence="4" id="KW-0969">Cilium</keyword>
<dbReference type="RefSeq" id="XP_049179755.1">
    <property type="nucleotide sequence ID" value="XM_049324475.1"/>
</dbReference>